<evidence type="ECO:0000313" key="3">
    <source>
        <dbReference type="Proteomes" id="UP000597656"/>
    </source>
</evidence>
<dbReference type="EMBL" id="BMNC01000006">
    <property type="protein sequence ID" value="GGN03089.1"/>
    <property type="molecule type" value="Genomic_DNA"/>
</dbReference>
<proteinExistence type="predicted"/>
<comment type="caution">
    <text evidence="2">The sequence shown here is derived from an EMBL/GenBank/DDBJ whole genome shotgun (WGS) entry which is preliminary data.</text>
</comment>
<sequence>MRWGTGTSDEQGGRPDQSGGSDEVLVHRVVLPDRVAVEIHFGVTTGKAGTGAGQHRDKVSESLVNVDAWDFSAE</sequence>
<keyword evidence="3" id="KW-1185">Reference proteome</keyword>
<reference evidence="3" key="1">
    <citation type="journal article" date="2019" name="Int. J. Syst. Evol. Microbiol.">
        <title>The Global Catalogue of Microorganisms (GCM) 10K type strain sequencing project: providing services to taxonomists for standard genome sequencing and annotation.</title>
        <authorList>
            <consortium name="The Broad Institute Genomics Platform"/>
            <consortium name="The Broad Institute Genome Sequencing Center for Infectious Disease"/>
            <person name="Wu L."/>
            <person name="Ma J."/>
        </authorList>
    </citation>
    <scope>NUCLEOTIDE SEQUENCE [LARGE SCALE GENOMIC DNA]</scope>
    <source>
        <strain evidence="3">CGMCC 4.7319</strain>
    </source>
</reference>
<name>A0ABQ2I7R4_9PSEU</name>
<gene>
    <name evidence="2" type="ORF">GCM10011609_47580</name>
</gene>
<dbReference type="Proteomes" id="UP000597656">
    <property type="component" value="Unassembled WGS sequence"/>
</dbReference>
<evidence type="ECO:0000313" key="2">
    <source>
        <dbReference type="EMBL" id="GGN03089.1"/>
    </source>
</evidence>
<feature type="compositionally biased region" description="Polar residues" evidence="1">
    <location>
        <begin position="1"/>
        <end position="10"/>
    </location>
</feature>
<accession>A0ABQ2I7R4</accession>
<evidence type="ECO:0000256" key="1">
    <source>
        <dbReference type="SAM" id="MobiDB-lite"/>
    </source>
</evidence>
<feature type="region of interest" description="Disordered" evidence="1">
    <location>
        <begin position="1"/>
        <end position="23"/>
    </location>
</feature>
<organism evidence="2 3">
    <name type="scientific">Lentzea pudingi</name>
    <dbReference type="NCBI Taxonomy" id="1789439"/>
    <lineage>
        <taxon>Bacteria</taxon>
        <taxon>Bacillati</taxon>
        <taxon>Actinomycetota</taxon>
        <taxon>Actinomycetes</taxon>
        <taxon>Pseudonocardiales</taxon>
        <taxon>Pseudonocardiaceae</taxon>
        <taxon>Lentzea</taxon>
    </lineage>
</organism>
<protein>
    <submittedName>
        <fullName evidence="2">Uncharacterized protein</fullName>
    </submittedName>
</protein>